<keyword evidence="3" id="KW-1185">Reference proteome</keyword>
<evidence type="ECO:0000256" key="1">
    <source>
        <dbReference type="SAM" id="MobiDB-lite"/>
    </source>
</evidence>
<evidence type="ECO:0000313" key="3">
    <source>
        <dbReference type="Proteomes" id="UP000664859"/>
    </source>
</evidence>
<organism evidence="2 3">
    <name type="scientific">Tribonema minus</name>
    <dbReference type="NCBI Taxonomy" id="303371"/>
    <lineage>
        <taxon>Eukaryota</taxon>
        <taxon>Sar</taxon>
        <taxon>Stramenopiles</taxon>
        <taxon>Ochrophyta</taxon>
        <taxon>PX clade</taxon>
        <taxon>Xanthophyceae</taxon>
        <taxon>Tribonematales</taxon>
        <taxon>Tribonemataceae</taxon>
        <taxon>Tribonema</taxon>
    </lineage>
</organism>
<dbReference type="AlphaFoldDB" id="A0A835YTA4"/>
<accession>A0A835YTA4</accession>
<sequence length="242" mass="26347">MLAFAAARDSSSSKRHIKLSTRLQQSLIADPTTPAPRPPRAKKARVAASSSAAADAGELGELIQSWEPDAEASLRHIEASGAVSAEQRRAQIISQISCDQRARDALIQLYESVGMTGGGARWQRRRHFGKKSGTARGEVGTPLDNDDSIHWACECSPDIEHVGAADANVHWRSFDSEAASEENKGKLILPKHHDKKTGCTKSVHPTRPEELPADLRTEDKWIRYFAASAALGAYKTKMSLGR</sequence>
<dbReference type="Proteomes" id="UP000664859">
    <property type="component" value="Unassembled WGS sequence"/>
</dbReference>
<protein>
    <submittedName>
        <fullName evidence="2">Uncharacterized protein</fullName>
    </submittedName>
</protein>
<reference evidence="2" key="1">
    <citation type="submission" date="2021-02" db="EMBL/GenBank/DDBJ databases">
        <title>First Annotated Genome of the Yellow-green Alga Tribonema minus.</title>
        <authorList>
            <person name="Mahan K.M."/>
        </authorList>
    </citation>
    <scope>NUCLEOTIDE SEQUENCE</scope>
    <source>
        <strain evidence="2">UTEX B ZZ1240</strain>
    </source>
</reference>
<gene>
    <name evidence="2" type="ORF">JKP88DRAFT_349859</name>
</gene>
<feature type="region of interest" description="Disordered" evidence="1">
    <location>
        <begin position="1"/>
        <end position="42"/>
    </location>
</feature>
<evidence type="ECO:0000313" key="2">
    <source>
        <dbReference type="EMBL" id="KAG5179662.1"/>
    </source>
</evidence>
<proteinExistence type="predicted"/>
<name>A0A835YTA4_9STRA</name>
<comment type="caution">
    <text evidence="2">The sequence shown here is derived from an EMBL/GenBank/DDBJ whole genome shotgun (WGS) entry which is preliminary data.</text>
</comment>
<dbReference type="EMBL" id="JAFCMP010000446">
    <property type="protein sequence ID" value="KAG5179662.1"/>
    <property type="molecule type" value="Genomic_DNA"/>
</dbReference>